<reference evidence="4 5" key="1">
    <citation type="submission" date="2015-01" db="EMBL/GenBank/DDBJ databases">
        <title>The Genome Sequence of Exophiala sideris CBS121828.</title>
        <authorList>
            <consortium name="The Broad Institute Genomics Platform"/>
            <person name="Cuomo C."/>
            <person name="de Hoog S."/>
            <person name="Gorbushina A."/>
            <person name="Stielow B."/>
            <person name="Teixiera M."/>
            <person name="Abouelleil A."/>
            <person name="Chapman S.B."/>
            <person name="Priest M."/>
            <person name="Young S.K."/>
            <person name="Wortman J."/>
            <person name="Nusbaum C."/>
            <person name="Birren B."/>
        </authorList>
    </citation>
    <scope>NUCLEOTIDE SEQUENCE [LARGE SCALE GENOMIC DNA]</scope>
    <source>
        <strain evidence="4 5">CBS 121828</strain>
    </source>
</reference>
<evidence type="ECO:0000313" key="5">
    <source>
        <dbReference type="Proteomes" id="UP000053599"/>
    </source>
</evidence>
<keyword evidence="1" id="KW-0479">Metal-binding</keyword>
<dbReference type="InterPro" id="IPR001878">
    <property type="entry name" value="Znf_CCHC"/>
</dbReference>
<dbReference type="STRING" id="1016849.A0A0D1W1L0"/>
<dbReference type="PROSITE" id="PS50158">
    <property type="entry name" value="ZF_CCHC"/>
    <property type="match status" value="8"/>
</dbReference>
<dbReference type="PANTHER" id="PTHR23002">
    <property type="entry name" value="ZINC FINGER CCHC DOMAIN CONTAINING PROTEIN"/>
    <property type="match status" value="1"/>
</dbReference>
<dbReference type="SMART" id="SM00343">
    <property type="entry name" value="ZnF_C2HC"/>
    <property type="match status" value="11"/>
</dbReference>
<feature type="compositionally biased region" description="Gly residues" evidence="2">
    <location>
        <begin position="28"/>
        <end position="40"/>
    </location>
</feature>
<feature type="domain" description="CCHC-type" evidence="3">
    <location>
        <begin position="318"/>
        <end position="333"/>
    </location>
</feature>
<feature type="region of interest" description="Disordered" evidence="2">
    <location>
        <begin position="1"/>
        <end position="68"/>
    </location>
</feature>
<dbReference type="Gene3D" id="4.10.60.10">
    <property type="entry name" value="Zinc finger, CCHC-type"/>
    <property type="match status" value="6"/>
</dbReference>
<evidence type="ECO:0000256" key="2">
    <source>
        <dbReference type="SAM" id="MobiDB-lite"/>
    </source>
</evidence>
<organism evidence="4 5">
    <name type="scientific">Exophiala sideris</name>
    <dbReference type="NCBI Taxonomy" id="1016849"/>
    <lineage>
        <taxon>Eukaryota</taxon>
        <taxon>Fungi</taxon>
        <taxon>Dikarya</taxon>
        <taxon>Ascomycota</taxon>
        <taxon>Pezizomycotina</taxon>
        <taxon>Eurotiomycetes</taxon>
        <taxon>Chaetothyriomycetidae</taxon>
        <taxon>Chaetothyriales</taxon>
        <taxon>Herpotrichiellaceae</taxon>
        <taxon>Exophiala</taxon>
    </lineage>
</organism>
<evidence type="ECO:0000259" key="3">
    <source>
        <dbReference type="PROSITE" id="PS50158"/>
    </source>
</evidence>
<protein>
    <recommendedName>
        <fullName evidence="3">CCHC-type domain-containing protein</fullName>
    </recommendedName>
</protein>
<feature type="domain" description="CCHC-type" evidence="3">
    <location>
        <begin position="363"/>
        <end position="378"/>
    </location>
</feature>
<dbReference type="Proteomes" id="UP000053599">
    <property type="component" value="Unassembled WGS sequence"/>
</dbReference>
<proteinExistence type="predicted"/>
<dbReference type="InterPro" id="IPR036875">
    <property type="entry name" value="Znf_CCHC_sf"/>
</dbReference>
<dbReference type="OrthoDB" id="8026949at2759"/>
<dbReference type="InterPro" id="IPR051714">
    <property type="entry name" value="Znf_CCHC_NABP"/>
</dbReference>
<gene>
    <name evidence="4" type="ORF">PV11_04754</name>
</gene>
<dbReference type="AlphaFoldDB" id="A0A0D1W1L0"/>
<feature type="region of interest" description="Disordered" evidence="2">
    <location>
        <begin position="451"/>
        <end position="511"/>
    </location>
</feature>
<dbReference type="SUPFAM" id="SSF57756">
    <property type="entry name" value="Retrovirus zinc finger-like domains"/>
    <property type="match status" value="6"/>
</dbReference>
<keyword evidence="1" id="KW-0863">Zinc-finger</keyword>
<dbReference type="GO" id="GO:0003676">
    <property type="term" value="F:nucleic acid binding"/>
    <property type="evidence" value="ECO:0007669"/>
    <property type="project" value="InterPro"/>
</dbReference>
<feature type="domain" description="CCHC-type" evidence="3">
    <location>
        <begin position="78"/>
        <end position="93"/>
    </location>
</feature>
<feature type="domain" description="CCHC-type" evidence="3">
    <location>
        <begin position="384"/>
        <end position="399"/>
    </location>
</feature>
<feature type="domain" description="CCHC-type" evidence="3">
    <location>
        <begin position="100"/>
        <end position="115"/>
    </location>
</feature>
<dbReference type="HOGENOM" id="CLU_024213_0_0_1"/>
<feature type="compositionally biased region" description="Polar residues" evidence="2">
    <location>
        <begin position="42"/>
        <end position="56"/>
    </location>
</feature>
<feature type="domain" description="CCHC-type" evidence="3">
    <location>
        <begin position="142"/>
        <end position="158"/>
    </location>
</feature>
<feature type="domain" description="CCHC-type" evidence="3">
    <location>
        <begin position="290"/>
        <end position="306"/>
    </location>
</feature>
<dbReference type="EMBL" id="KN846952">
    <property type="protein sequence ID" value="KIV82660.1"/>
    <property type="molecule type" value="Genomic_DNA"/>
</dbReference>
<accession>A0A0D1W1L0</accession>
<sequence>MSGWDTSGAAAGNQAWDAGDAGGSAKWNGGGAEWNDGGGSNAATFNDNTDGQTNGDFNGGFTAEGGENGDAGAGGDACRNCGQEGHFARDCTEPRKMGACFNCGEEGHSKAECPNPRKFKGECRNCGQEGHMSAECPTRVDKCKNCQQEGHTAMECKNPKVIDNAHVAEKSEGEAWALLKEASDERDIADFKEAVQILSKTAPDYTYPRLEKEFRKRGYNVYLIAMEKDHGETWTNVNLQGEVGKKYAVSYFLSDKPQRPTLIEKWPASAEDNLTRLADAGVPLDRGVDKCNNCGNIGHKSKACTEEKMEKEQVKVQCHLCGEDGHRVRDCTQERRKAGRACKICESEEHLAKDCPNREKRACRNCGDEDHMAKECPNREVRTCHNCGEEDHISKDCTQPRKQKCRICDAEDHLQRDCPKKNEAGPRPRTDWSNVTCSVCQQIGHGRARCPNAEKGDPGYVDNENAAPNGEADVGGGAWATNNTSSSAPADWDQDGNNFAAPAPVVAGSGW</sequence>
<keyword evidence="1" id="KW-0862">Zinc</keyword>
<dbReference type="GO" id="GO:0008270">
    <property type="term" value="F:zinc ion binding"/>
    <property type="evidence" value="ECO:0007669"/>
    <property type="project" value="UniProtKB-KW"/>
</dbReference>
<dbReference type="Pfam" id="PF00098">
    <property type="entry name" value="zf-CCHC"/>
    <property type="match status" value="10"/>
</dbReference>
<name>A0A0D1W1L0_9EURO</name>
<evidence type="ECO:0000313" key="4">
    <source>
        <dbReference type="EMBL" id="KIV82660.1"/>
    </source>
</evidence>
<evidence type="ECO:0000256" key="1">
    <source>
        <dbReference type="PROSITE-ProRule" id="PRU00047"/>
    </source>
</evidence>
<feature type="domain" description="CCHC-type" evidence="3">
    <location>
        <begin position="123"/>
        <end position="137"/>
    </location>
</feature>